<evidence type="ECO:0000313" key="6">
    <source>
        <dbReference type="EMBL" id="SJZ79756.1"/>
    </source>
</evidence>
<reference evidence="6 7" key="1">
    <citation type="submission" date="2017-02" db="EMBL/GenBank/DDBJ databases">
        <authorList>
            <person name="Peterson S.W."/>
        </authorList>
    </citation>
    <scope>NUCLEOTIDE SEQUENCE [LARGE SCALE GENOMIC DNA]</scope>
    <source>
        <strain evidence="6 7">ATCC BAA-909</strain>
    </source>
</reference>
<feature type="DNA-binding region" description="OmpR/PhoB-type" evidence="3">
    <location>
        <begin position="135"/>
        <end position="237"/>
    </location>
</feature>
<dbReference type="GO" id="GO:0005829">
    <property type="term" value="C:cytosol"/>
    <property type="evidence" value="ECO:0007669"/>
    <property type="project" value="TreeGrafter"/>
</dbReference>
<protein>
    <submittedName>
        <fullName evidence="6">Two-component system, OmpR family, alkaline phosphatase synthesis response regulator PhoP</fullName>
    </submittedName>
</protein>
<name>A0A1T4NKZ3_9SPIR</name>
<dbReference type="PANTHER" id="PTHR48111:SF26">
    <property type="entry name" value="STAGE 0 SPORULATION PROTEIN A HOMOLOG"/>
    <property type="match status" value="1"/>
</dbReference>
<dbReference type="CDD" id="cd00383">
    <property type="entry name" value="trans_reg_C"/>
    <property type="match status" value="1"/>
</dbReference>
<dbReference type="OrthoDB" id="341603at2"/>
<dbReference type="InterPro" id="IPR001867">
    <property type="entry name" value="OmpR/PhoB-type_DNA-bd"/>
</dbReference>
<evidence type="ECO:0000256" key="3">
    <source>
        <dbReference type="PROSITE-ProRule" id="PRU01091"/>
    </source>
</evidence>
<dbReference type="PROSITE" id="PS50110">
    <property type="entry name" value="RESPONSE_REGULATORY"/>
    <property type="match status" value="1"/>
</dbReference>
<organism evidence="6 7">
    <name type="scientific">Treponema berlinense</name>
    <dbReference type="NCBI Taxonomy" id="225004"/>
    <lineage>
        <taxon>Bacteria</taxon>
        <taxon>Pseudomonadati</taxon>
        <taxon>Spirochaetota</taxon>
        <taxon>Spirochaetia</taxon>
        <taxon>Spirochaetales</taxon>
        <taxon>Treponemataceae</taxon>
        <taxon>Treponema</taxon>
    </lineage>
</organism>
<dbReference type="Proteomes" id="UP000190395">
    <property type="component" value="Unassembled WGS sequence"/>
</dbReference>
<evidence type="ECO:0000313" key="7">
    <source>
        <dbReference type="Proteomes" id="UP000190395"/>
    </source>
</evidence>
<dbReference type="Pfam" id="PF00486">
    <property type="entry name" value="Trans_reg_C"/>
    <property type="match status" value="1"/>
</dbReference>
<dbReference type="InterPro" id="IPR011006">
    <property type="entry name" value="CheY-like_superfamily"/>
</dbReference>
<dbReference type="SMART" id="SM00448">
    <property type="entry name" value="REC"/>
    <property type="match status" value="1"/>
</dbReference>
<sequence>MDEKEIIMVVEDSESLNNFIAKNLIEQGFEVIQCFNAKDAYRKLSKNFISLVILDLNLGDDIGGMRVLHSIRLQDKILPVMIVSSINTDKSKVEGFREGCDDYITKPFYIEELILRIKRMLEKSSLIGFNKNTVETLYTNGIFELDLDSLTVCKNGKKIPMRKKQFDMMLYFIRNSNKILPFEAIYQNVWNEPIPDEKTLESNIYVNIRTLRNLIEDDKKNPRHIVSVSKCGYIFVPE</sequence>
<keyword evidence="2" id="KW-0597">Phosphoprotein</keyword>
<dbReference type="GO" id="GO:0000976">
    <property type="term" value="F:transcription cis-regulatory region binding"/>
    <property type="evidence" value="ECO:0007669"/>
    <property type="project" value="TreeGrafter"/>
</dbReference>
<proteinExistence type="predicted"/>
<dbReference type="Gene3D" id="1.10.10.10">
    <property type="entry name" value="Winged helix-like DNA-binding domain superfamily/Winged helix DNA-binding domain"/>
    <property type="match status" value="1"/>
</dbReference>
<dbReference type="Gene3D" id="3.40.50.2300">
    <property type="match status" value="1"/>
</dbReference>
<dbReference type="GO" id="GO:0032993">
    <property type="term" value="C:protein-DNA complex"/>
    <property type="evidence" value="ECO:0007669"/>
    <property type="project" value="TreeGrafter"/>
</dbReference>
<dbReference type="SUPFAM" id="SSF52172">
    <property type="entry name" value="CheY-like"/>
    <property type="match status" value="1"/>
</dbReference>
<keyword evidence="7" id="KW-1185">Reference proteome</keyword>
<keyword evidence="1 3" id="KW-0238">DNA-binding</keyword>
<dbReference type="InterPro" id="IPR001789">
    <property type="entry name" value="Sig_transdc_resp-reg_receiver"/>
</dbReference>
<dbReference type="InterPro" id="IPR039420">
    <property type="entry name" value="WalR-like"/>
</dbReference>
<dbReference type="RefSeq" id="WP_078930998.1">
    <property type="nucleotide sequence ID" value="NZ_CAMCOW010000015.1"/>
</dbReference>
<dbReference type="GO" id="GO:0006355">
    <property type="term" value="P:regulation of DNA-templated transcription"/>
    <property type="evidence" value="ECO:0007669"/>
    <property type="project" value="InterPro"/>
</dbReference>
<dbReference type="GeneID" id="303367496"/>
<evidence type="ECO:0000256" key="2">
    <source>
        <dbReference type="PROSITE-ProRule" id="PRU00169"/>
    </source>
</evidence>
<dbReference type="PROSITE" id="PS51755">
    <property type="entry name" value="OMPR_PHOB"/>
    <property type="match status" value="1"/>
</dbReference>
<dbReference type="GO" id="GO:0000156">
    <property type="term" value="F:phosphorelay response regulator activity"/>
    <property type="evidence" value="ECO:0007669"/>
    <property type="project" value="TreeGrafter"/>
</dbReference>
<dbReference type="AlphaFoldDB" id="A0A1T4NKZ3"/>
<evidence type="ECO:0000256" key="1">
    <source>
        <dbReference type="ARBA" id="ARBA00023125"/>
    </source>
</evidence>
<dbReference type="STRING" id="225004.SAMN02745152_01254"/>
<feature type="modified residue" description="4-aspartylphosphate" evidence="2">
    <location>
        <position position="55"/>
    </location>
</feature>
<dbReference type="SMART" id="SM00862">
    <property type="entry name" value="Trans_reg_C"/>
    <property type="match status" value="1"/>
</dbReference>
<accession>A0A1T4NKZ3</accession>
<dbReference type="PANTHER" id="PTHR48111">
    <property type="entry name" value="REGULATOR OF RPOS"/>
    <property type="match status" value="1"/>
</dbReference>
<feature type="domain" description="OmpR/PhoB-type" evidence="5">
    <location>
        <begin position="135"/>
        <end position="237"/>
    </location>
</feature>
<gene>
    <name evidence="6" type="ORF">SAMN02745152_01254</name>
</gene>
<dbReference type="Pfam" id="PF00072">
    <property type="entry name" value="Response_reg"/>
    <property type="match status" value="1"/>
</dbReference>
<dbReference type="EMBL" id="FUXC01000006">
    <property type="protein sequence ID" value="SJZ79756.1"/>
    <property type="molecule type" value="Genomic_DNA"/>
</dbReference>
<feature type="domain" description="Response regulatory" evidence="4">
    <location>
        <begin position="6"/>
        <end position="121"/>
    </location>
</feature>
<evidence type="ECO:0000259" key="4">
    <source>
        <dbReference type="PROSITE" id="PS50110"/>
    </source>
</evidence>
<evidence type="ECO:0000259" key="5">
    <source>
        <dbReference type="PROSITE" id="PS51755"/>
    </source>
</evidence>
<dbReference type="InterPro" id="IPR036388">
    <property type="entry name" value="WH-like_DNA-bd_sf"/>
</dbReference>